<sequence>MIHSGAITAPTQLTCRVQHVSSSTENASPIQNNSLITTTSASACSSVCGELLTIHAAHQSVVTYGNLPTPQLLPPPPTTHYFLSQKTTESNLNRTTSLISTGNRPSAFRPIIPTTSSELFVVTTLNSLMSSATHDSSHINCTDPNSQHQTASVLKNVYVS</sequence>
<evidence type="ECO:0000313" key="2">
    <source>
        <dbReference type="Proteomes" id="UP000276776"/>
    </source>
</evidence>
<dbReference type="EMBL" id="UYYF01004548">
    <property type="protein sequence ID" value="VDN05315.1"/>
    <property type="molecule type" value="Genomic_DNA"/>
</dbReference>
<protein>
    <submittedName>
        <fullName evidence="1 3">Uncharacterized protein</fullName>
    </submittedName>
</protein>
<name>A0A0N5D4E0_THECL</name>
<accession>A0A0N5D4E0</accession>
<organism evidence="3">
    <name type="scientific">Thelazia callipaeda</name>
    <name type="common">Oriental eyeworm</name>
    <name type="synonym">Parasitic nematode</name>
    <dbReference type="NCBI Taxonomy" id="103827"/>
    <lineage>
        <taxon>Eukaryota</taxon>
        <taxon>Metazoa</taxon>
        <taxon>Ecdysozoa</taxon>
        <taxon>Nematoda</taxon>
        <taxon>Chromadorea</taxon>
        <taxon>Rhabditida</taxon>
        <taxon>Spirurina</taxon>
        <taxon>Spiruromorpha</taxon>
        <taxon>Thelazioidea</taxon>
        <taxon>Thelaziidae</taxon>
        <taxon>Thelazia</taxon>
    </lineage>
</organism>
<dbReference type="Proteomes" id="UP000276776">
    <property type="component" value="Unassembled WGS sequence"/>
</dbReference>
<reference evidence="3" key="1">
    <citation type="submission" date="2017-02" db="UniProtKB">
        <authorList>
            <consortium name="WormBaseParasite"/>
        </authorList>
    </citation>
    <scope>IDENTIFICATION</scope>
</reference>
<evidence type="ECO:0000313" key="1">
    <source>
        <dbReference type="EMBL" id="VDN05315.1"/>
    </source>
</evidence>
<proteinExistence type="predicted"/>
<dbReference type="AlphaFoldDB" id="A0A0N5D4E0"/>
<reference evidence="1 2" key="2">
    <citation type="submission" date="2018-11" db="EMBL/GenBank/DDBJ databases">
        <authorList>
            <consortium name="Pathogen Informatics"/>
        </authorList>
    </citation>
    <scope>NUCLEOTIDE SEQUENCE [LARGE SCALE GENOMIC DNA]</scope>
</reference>
<keyword evidence="2" id="KW-1185">Reference proteome</keyword>
<gene>
    <name evidence="1" type="ORF">TCLT_LOCUS7819</name>
</gene>
<dbReference type="OrthoDB" id="5869340at2759"/>
<dbReference type="WBParaSite" id="TCLT_0000783001-mRNA-1">
    <property type="protein sequence ID" value="TCLT_0000783001-mRNA-1"/>
    <property type="gene ID" value="TCLT_0000783001"/>
</dbReference>
<evidence type="ECO:0000313" key="3">
    <source>
        <dbReference type="WBParaSite" id="TCLT_0000783001-mRNA-1"/>
    </source>
</evidence>